<proteinExistence type="predicted"/>
<comment type="caution">
    <text evidence="2">The sequence shown here is derived from an EMBL/GenBank/DDBJ whole genome shotgun (WGS) entry which is preliminary data.</text>
</comment>
<accession>A0A939EPP7</accession>
<protein>
    <submittedName>
        <fullName evidence="2">Sel1 repeat family protein</fullName>
    </submittedName>
</protein>
<feature type="chain" id="PRO_5037082407" evidence="1">
    <location>
        <begin position="24"/>
        <end position="288"/>
    </location>
</feature>
<dbReference type="Pfam" id="PF08238">
    <property type="entry name" value="Sel1"/>
    <property type="match status" value="4"/>
</dbReference>
<dbReference type="SMART" id="SM00671">
    <property type="entry name" value="SEL1"/>
    <property type="match status" value="3"/>
</dbReference>
<keyword evidence="1" id="KW-0732">Signal</keyword>
<dbReference type="PANTHER" id="PTHR11102">
    <property type="entry name" value="SEL-1-LIKE PROTEIN"/>
    <property type="match status" value="1"/>
</dbReference>
<feature type="signal peptide" evidence="1">
    <location>
        <begin position="1"/>
        <end position="23"/>
    </location>
</feature>
<evidence type="ECO:0000313" key="2">
    <source>
        <dbReference type="EMBL" id="MBO0346258.1"/>
    </source>
</evidence>
<evidence type="ECO:0000313" key="3">
    <source>
        <dbReference type="Proteomes" id="UP000664779"/>
    </source>
</evidence>
<evidence type="ECO:0000256" key="1">
    <source>
        <dbReference type="SAM" id="SignalP"/>
    </source>
</evidence>
<gene>
    <name evidence="2" type="ORF">J0X15_13575</name>
</gene>
<dbReference type="Gene3D" id="1.25.40.10">
    <property type="entry name" value="Tetratricopeptide repeat domain"/>
    <property type="match status" value="2"/>
</dbReference>
<organism evidence="2 3">
    <name type="scientific">Roseibium limicola</name>
    <dbReference type="NCBI Taxonomy" id="2816037"/>
    <lineage>
        <taxon>Bacteria</taxon>
        <taxon>Pseudomonadati</taxon>
        <taxon>Pseudomonadota</taxon>
        <taxon>Alphaproteobacteria</taxon>
        <taxon>Hyphomicrobiales</taxon>
        <taxon>Stappiaceae</taxon>
        <taxon>Roseibium</taxon>
    </lineage>
</organism>
<dbReference type="AlphaFoldDB" id="A0A939EPP7"/>
<dbReference type="InterPro" id="IPR011990">
    <property type="entry name" value="TPR-like_helical_dom_sf"/>
</dbReference>
<dbReference type="SUPFAM" id="SSF81901">
    <property type="entry name" value="HCP-like"/>
    <property type="match status" value="1"/>
</dbReference>
<dbReference type="InterPro" id="IPR006597">
    <property type="entry name" value="Sel1-like"/>
</dbReference>
<dbReference type="Proteomes" id="UP000664779">
    <property type="component" value="Unassembled WGS sequence"/>
</dbReference>
<reference evidence="2" key="1">
    <citation type="submission" date="2021-03" db="EMBL/GenBank/DDBJ databases">
        <title>Roseibium sp. CAU 1637 isolated from Incheon.</title>
        <authorList>
            <person name="Kim W."/>
        </authorList>
    </citation>
    <scope>NUCLEOTIDE SEQUENCE</scope>
    <source>
        <strain evidence="2">CAU 1637</strain>
    </source>
</reference>
<dbReference type="EMBL" id="JAFLNF010000005">
    <property type="protein sequence ID" value="MBO0346258.1"/>
    <property type="molecule type" value="Genomic_DNA"/>
</dbReference>
<keyword evidence="3" id="KW-1185">Reference proteome</keyword>
<sequence>MSAMRNAVSVSGVLLALLSPAYAFDGEPRPTVPIIPEHQAGKTDVSPLQALRNGARQYYSGDKAGALSSLQYAAENGEPRAAWKLGKMYETGDGVQEDDSKAFQYYSQVIRQHDVDRMDSPSVPYVSSAYVALGKFFMRGIDGVLPKNAQSAEKSFRYAAFNFGDSQAQYELGLMYQNHRNLDAVRWFNLAAIKGHIGAQARLGETLYEMAQSDRRRARGLMWMSIAQRQTHGGPDGWIDALHEAYFARASEDIRRQAKSLTDTWIRRNRPDLEAPISAQAATTAANE</sequence>
<dbReference type="RefSeq" id="WP_206941694.1">
    <property type="nucleotide sequence ID" value="NZ_JAFLNF010000005.1"/>
</dbReference>
<name>A0A939EPP7_9HYPH</name>
<dbReference type="PANTHER" id="PTHR11102:SF160">
    <property type="entry name" value="ERAD-ASSOCIATED E3 UBIQUITIN-PROTEIN LIGASE COMPONENT HRD3"/>
    <property type="match status" value="1"/>
</dbReference>
<dbReference type="InterPro" id="IPR050767">
    <property type="entry name" value="Sel1_AlgK"/>
</dbReference>